<dbReference type="FunFam" id="3.30.420.10:FF:000032">
    <property type="entry name" value="Retrovirus-related Pol polyprotein from transposon 297-like Protein"/>
    <property type="match status" value="1"/>
</dbReference>
<name>A0A9W7T2A8_TRIRA</name>
<evidence type="ECO:0000256" key="3">
    <source>
        <dbReference type="ARBA" id="ARBA00022679"/>
    </source>
</evidence>
<dbReference type="Pfam" id="PF00078">
    <property type="entry name" value="RVT_1"/>
    <property type="match status" value="1"/>
</dbReference>
<evidence type="ECO:0000256" key="6">
    <source>
        <dbReference type="ARBA" id="ARBA00022759"/>
    </source>
</evidence>
<proteinExistence type="inferred from homology"/>
<dbReference type="InterPro" id="IPR041373">
    <property type="entry name" value="RT_RNaseH"/>
</dbReference>
<dbReference type="GO" id="GO:0003676">
    <property type="term" value="F:nucleic acid binding"/>
    <property type="evidence" value="ECO:0007669"/>
    <property type="project" value="InterPro"/>
</dbReference>
<evidence type="ECO:0000256" key="4">
    <source>
        <dbReference type="ARBA" id="ARBA00022695"/>
    </source>
</evidence>
<reference evidence="12" key="1">
    <citation type="submission" date="2021-02" db="EMBL/GenBank/DDBJ databases">
        <title>Comparative genomics reveals that relaxation of natural selection precedes convergent phenotypic evolution of cavefish.</title>
        <authorList>
            <person name="Peng Z."/>
        </authorList>
    </citation>
    <scope>NUCLEOTIDE SEQUENCE</scope>
    <source>
        <tissue evidence="12">Muscle</tissue>
    </source>
</reference>
<comment type="caution">
    <text evidence="12">The sequence shown here is derived from an EMBL/GenBank/DDBJ whole genome shotgun (WGS) entry which is preliminary data.</text>
</comment>
<dbReference type="PROSITE" id="PS50994">
    <property type="entry name" value="INTEGRASE"/>
    <property type="match status" value="1"/>
</dbReference>
<dbReference type="Gene3D" id="2.40.70.10">
    <property type="entry name" value="Acid Proteases"/>
    <property type="match status" value="1"/>
</dbReference>
<evidence type="ECO:0008006" key="14">
    <source>
        <dbReference type="Google" id="ProtNLM"/>
    </source>
</evidence>
<dbReference type="FunFam" id="3.30.70.270:FF:000020">
    <property type="entry name" value="Transposon Tf2-6 polyprotein-like Protein"/>
    <property type="match status" value="1"/>
</dbReference>
<dbReference type="GO" id="GO:0015074">
    <property type="term" value="P:DNA integration"/>
    <property type="evidence" value="ECO:0007669"/>
    <property type="project" value="InterPro"/>
</dbReference>
<dbReference type="PROSITE" id="PS50878">
    <property type="entry name" value="RT_POL"/>
    <property type="match status" value="1"/>
</dbReference>
<dbReference type="GO" id="GO:0006508">
    <property type="term" value="P:proteolysis"/>
    <property type="evidence" value="ECO:0007669"/>
    <property type="project" value="UniProtKB-KW"/>
</dbReference>
<feature type="domain" description="Reverse transcriptase" evidence="10">
    <location>
        <begin position="793"/>
        <end position="972"/>
    </location>
</feature>
<dbReference type="InterPro" id="IPR043128">
    <property type="entry name" value="Rev_trsase/Diguanyl_cyclase"/>
</dbReference>
<evidence type="ECO:0000256" key="9">
    <source>
        <dbReference type="SAM" id="MobiDB-lite"/>
    </source>
</evidence>
<evidence type="ECO:0000256" key="8">
    <source>
        <dbReference type="ARBA" id="ARBA00022918"/>
    </source>
</evidence>
<dbReference type="CDD" id="cd00303">
    <property type="entry name" value="retropepsin_like"/>
    <property type="match status" value="1"/>
</dbReference>
<dbReference type="PROSITE" id="PS00141">
    <property type="entry name" value="ASP_PROTEASE"/>
    <property type="match status" value="1"/>
</dbReference>
<evidence type="ECO:0000313" key="13">
    <source>
        <dbReference type="Proteomes" id="UP001059041"/>
    </source>
</evidence>
<organism evidence="12 13">
    <name type="scientific">Triplophysa rosa</name>
    <name type="common">Cave loach</name>
    <dbReference type="NCBI Taxonomy" id="992332"/>
    <lineage>
        <taxon>Eukaryota</taxon>
        <taxon>Metazoa</taxon>
        <taxon>Chordata</taxon>
        <taxon>Craniata</taxon>
        <taxon>Vertebrata</taxon>
        <taxon>Euteleostomi</taxon>
        <taxon>Actinopterygii</taxon>
        <taxon>Neopterygii</taxon>
        <taxon>Teleostei</taxon>
        <taxon>Ostariophysi</taxon>
        <taxon>Cypriniformes</taxon>
        <taxon>Nemacheilidae</taxon>
        <taxon>Triplophysa</taxon>
    </lineage>
</organism>
<dbReference type="InterPro" id="IPR000477">
    <property type="entry name" value="RT_dom"/>
</dbReference>
<dbReference type="Pfam" id="PF17917">
    <property type="entry name" value="RT_RNaseH"/>
    <property type="match status" value="1"/>
</dbReference>
<dbReference type="FunFam" id="3.10.10.10:FF:000007">
    <property type="entry name" value="Retrovirus-related Pol polyprotein from transposon 17.6-like Protein"/>
    <property type="match status" value="1"/>
</dbReference>
<protein>
    <recommendedName>
        <fullName evidence="14">Reverse transcriptase</fullName>
    </recommendedName>
</protein>
<dbReference type="InterPro" id="IPR036397">
    <property type="entry name" value="RNaseH_sf"/>
</dbReference>
<evidence type="ECO:0000256" key="5">
    <source>
        <dbReference type="ARBA" id="ARBA00022722"/>
    </source>
</evidence>
<dbReference type="EMBL" id="JAFHDT010000346">
    <property type="protein sequence ID" value="KAI7789793.1"/>
    <property type="molecule type" value="Genomic_DNA"/>
</dbReference>
<accession>A0A9W7T2A8</accession>
<keyword evidence="8" id="KW-0695">RNA-directed DNA polymerase</keyword>
<dbReference type="InterPro" id="IPR043502">
    <property type="entry name" value="DNA/RNA_pol_sf"/>
</dbReference>
<dbReference type="InterPro" id="IPR012337">
    <property type="entry name" value="RNaseH-like_sf"/>
</dbReference>
<gene>
    <name evidence="12" type="ORF">IRJ41_013744</name>
</gene>
<dbReference type="GO" id="GO:0003964">
    <property type="term" value="F:RNA-directed DNA polymerase activity"/>
    <property type="evidence" value="ECO:0007669"/>
    <property type="project" value="UniProtKB-KW"/>
</dbReference>
<dbReference type="InterPro" id="IPR001584">
    <property type="entry name" value="Integrase_cat-core"/>
</dbReference>
<dbReference type="SUPFAM" id="SSF50630">
    <property type="entry name" value="Acid proteases"/>
    <property type="match status" value="1"/>
</dbReference>
<dbReference type="InterPro" id="IPR050951">
    <property type="entry name" value="Retrovirus_Pol_polyprotein"/>
</dbReference>
<dbReference type="InterPro" id="IPR021109">
    <property type="entry name" value="Peptidase_aspartic_dom_sf"/>
</dbReference>
<dbReference type="FunFam" id="3.10.20.370:FF:000001">
    <property type="entry name" value="Retrovirus-related Pol polyprotein from transposon 17.6-like protein"/>
    <property type="match status" value="1"/>
</dbReference>
<dbReference type="PANTHER" id="PTHR37984:SF5">
    <property type="entry name" value="PROTEIN NYNRIN-LIKE"/>
    <property type="match status" value="1"/>
</dbReference>
<evidence type="ECO:0000313" key="12">
    <source>
        <dbReference type="EMBL" id="KAI7789793.1"/>
    </source>
</evidence>
<keyword evidence="2" id="KW-0645">Protease</keyword>
<feature type="region of interest" description="Disordered" evidence="9">
    <location>
        <begin position="500"/>
        <end position="529"/>
    </location>
</feature>
<dbReference type="Proteomes" id="UP001059041">
    <property type="component" value="Unassembled WGS sequence"/>
</dbReference>
<dbReference type="GO" id="GO:0004519">
    <property type="term" value="F:endonuclease activity"/>
    <property type="evidence" value="ECO:0007669"/>
    <property type="project" value="UniProtKB-KW"/>
</dbReference>
<evidence type="ECO:0000256" key="7">
    <source>
        <dbReference type="ARBA" id="ARBA00022801"/>
    </source>
</evidence>
<dbReference type="GO" id="GO:0004190">
    <property type="term" value="F:aspartic-type endopeptidase activity"/>
    <property type="evidence" value="ECO:0007669"/>
    <property type="project" value="InterPro"/>
</dbReference>
<dbReference type="CDD" id="cd01647">
    <property type="entry name" value="RT_LTR"/>
    <property type="match status" value="1"/>
</dbReference>
<comment type="similarity">
    <text evidence="1">Belongs to the beta type-B retroviral polymerase family. HERV class-II K(HML-2) pol subfamily.</text>
</comment>
<evidence type="ECO:0000259" key="11">
    <source>
        <dbReference type="PROSITE" id="PS50994"/>
    </source>
</evidence>
<dbReference type="Pfam" id="PF00665">
    <property type="entry name" value="rve"/>
    <property type="match status" value="1"/>
</dbReference>
<evidence type="ECO:0000259" key="10">
    <source>
        <dbReference type="PROSITE" id="PS50878"/>
    </source>
</evidence>
<keyword evidence="13" id="KW-1185">Reference proteome</keyword>
<keyword evidence="3" id="KW-0808">Transferase</keyword>
<keyword evidence="4" id="KW-0548">Nucleotidyltransferase</keyword>
<keyword evidence="7" id="KW-0378">Hydrolase</keyword>
<dbReference type="Gene3D" id="3.30.70.270">
    <property type="match status" value="2"/>
</dbReference>
<sequence>MNTTPPPQFTCVDVEELEAPSIATPILSSTLPTLFEPLPRGPALCNISTPLSTTYPGTQVRQPHMWGHEPNNMQLCTSSEDNSTSGTQHDLPNILPTPRREIQQFTAQVQGNWDVLFNFMRKQEKTVSELTQEMKVGFSHHDRQIADLAAKVEDNKSETFTMLTTHKRQEESKSDMMTKEIQQISTDELPKIESTLLSEFRFMVDQLQSEMQQDNKAIQHIFQTSHDHITTKLQQYDSQIDKLSTCVNEMNTEIVKGLQGQKKQIKEMLSLPQVVSTAVTSPSPAEAILEIASTSTLFSTSVSKSDHIKITFPTFGRASDDADPLLYLAKCQDFLALHPLTDADILATFRTVLYGTARDWWEVSRSSISTWKDELAERVRTKTQGEKESIRDFAFSYRALCKRWKPDLTEGEIIKMILKNIKPYLASQLRSRVSNVEELVKLGHQFEKDYEQQRRYESRIAPKYLLAPQKPSSNRPLDKILIQCWRCRGQHPPGKCPHYVPPQSPKSSGHQHISIKNPYSSPQEKGPAINHSMTATRMQKSSSATKKTSKSTSFNAAITIPQQLIVPISMDSWTGKAIVDSGASYTLLHESLWKQLTSPDQLHPWSLGPLYLANGDAEFPLGWMNATIHLHEQTFTLPVAVLSSQALAYNVVLGLDFIFFSGMLINVADQKYYFRLTPTKEHPFQPGNASVPTENSQQEHLKCKKTAQNLSLLSAIPPQSPQLLVHQPDTRDEQTLIKIVVEEAHVPPDGKQELLRILESNPRVCTLVTGRTDVLQHRIYSTCQVPIKQRPYRLQGIVEPSHSGWASPVVLVPKKDGKYRFCVDYRKINSVTESDAYPLPNISEILESLAGAAIFSTIDLNSGYWQVEIDPESKAKTAFITPAGLYEFNVMPFGLKNAPATFQRLMETVLGEARRKMCFVYIDDIIVYLPSVTQHFCDIQSVLRRLETTGLTINLKKSKFCLQEITFLGHVVSVQGISADPSKTQAIHAYPVPTNLKEVQRFLGLAEWYHQFVPNFSRTAEPLNSLKKKGHRFQWTTQCQQAFEQLKACLTSPPILGHPDFQYPFIEYTDASDTGLGAILAQQKDQCEDVIAYASRTLTRAELNYTATEKECLAVVWALEKWPHYLEPKLFTVVTDHSALQWVMNSTKTTSRLIRWVLHLQKFNFVIEYRKGKLNVALDALSRSSQTSSCNLYTSKKDSELPWSDDVLWEEQHKDLEVTKLLQALAENCGKLGDQYEIIQDKLYQKSYLANEKLHYRIYIPISLRTSFLQHYHSNPMSFWPGMWSDVKRQVRTCVKCQTLKSENQKPAGKLQQTTTTRPNQMLGVDIMGPLPRSTNQNEYLLVFIDYYSRWVELFPMRKATAQNVASIFRKEILTRWGVPDFILSDRGVQFISYVFRELCENWNVTPKLTTAYHPQTNMTERVNRTLKSMMAAYVEGNHKRWDQFLPEFRFALNSGIQETTGFSPAELQLGRKLQGPMDKMLQGRNLTPDAAPYDVVHHLHHLRTQAKESSKKAKLRQLRNYNKTRREVTFKSKDRVWLRNFPQSSAQHHYTAKLAPKWKGPYRVLQQLGPMNYQIALEETGEDVCTAHVCNLKMCFPKADELESREKLKLYEIFQETSDEDEEFLGF</sequence>
<evidence type="ECO:0000256" key="1">
    <source>
        <dbReference type="ARBA" id="ARBA00010879"/>
    </source>
</evidence>
<dbReference type="InterPro" id="IPR056924">
    <property type="entry name" value="SH3_Tf2-1"/>
</dbReference>
<feature type="domain" description="Integrase catalytic" evidence="11">
    <location>
        <begin position="1315"/>
        <end position="1473"/>
    </location>
</feature>
<dbReference type="PANTHER" id="PTHR37984">
    <property type="entry name" value="PROTEIN CBG26694"/>
    <property type="match status" value="1"/>
</dbReference>
<keyword evidence="6" id="KW-0255">Endonuclease</keyword>
<dbReference type="Pfam" id="PF24626">
    <property type="entry name" value="SH3_Tf2-1"/>
    <property type="match status" value="1"/>
</dbReference>
<dbReference type="SUPFAM" id="SSF56672">
    <property type="entry name" value="DNA/RNA polymerases"/>
    <property type="match status" value="1"/>
</dbReference>
<dbReference type="SUPFAM" id="SSF53098">
    <property type="entry name" value="Ribonuclease H-like"/>
    <property type="match status" value="1"/>
</dbReference>
<evidence type="ECO:0000256" key="2">
    <source>
        <dbReference type="ARBA" id="ARBA00022670"/>
    </source>
</evidence>
<dbReference type="Gene3D" id="3.10.20.370">
    <property type="match status" value="1"/>
</dbReference>
<dbReference type="Gene3D" id="3.10.10.10">
    <property type="entry name" value="HIV Type 1 Reverse Transcriptase, subunit A, domain 1"/>
    <property type="match status" value="1"/>
</dbReference>
<dbReference type="Gene3D" id="3.30.420.10">
    <property type="entry name" value="Ribonuclease H-like superfamily/Ribonuclease H"/>
    <property type="match status" value="1"/>
</dbReference>
<keyword evidence="5" id="KW-0540">Nuclease</keyword>
<dbReference type="InterPro" id="IPR001969">
    <property type="entry name" value="Aspartic_peptidase_AS"/>
</dbReference>
<dbReference type="CDD" id="cd09274">
    <property type="entry name" value="RNase_HI_RT_Ty3"/>
    <property type="match status" value="1"/>
</dbReference>